<organism evidence="1 3">
    <name type="scientific">Listeria monocytogenes</name>
    <dbReference type="NCBI Taxonomy" id="1639"/>
    <lineage>
        <taxon>Bacteria</taxon>
        <taxon>Bacillati</taxon>
        <taxon>Bacillota</taxon>
        <taxon>Bacilli</taxon>
        <taxon>Bacillales</taxon>
        <taxon>Listeriaceae</taxon>
        <taxon>Listeria</taxon>
    </lineage>
</organism>
<comment type="caution">
    <text evidence="1">The sequence shown here is derived from an EMBL/GenBank/DDBJ whole genome shotgun (WGS) entry which is preliminary data.</text>
</comment>
<dbReference type="AlphaFoldDB" id="A0A462B1B1"/>
<gene>
    <name evidence="1" type="ORF">ARY78_16055</name>
    <name evidence="2" type="ORF">F6515_14820</name>
</gene>
<reference evidence="2 4" key="2">
    <citation type="submission" date="2019-09" db="EMBL/GenBank/DDBJ databases">
        <authorList>
            <consortium name="PulseNet: The National Subtyping Network for Foodborne Disease Surveillance"/>
            <person name="Tarr C.L."/>
            <person name="Trees E."/>
            <person name="Katz L.S."/>
            <person name="Carleton-Romer H.A."/>
            <person name="Stroika S."/>
            <person name="Kucerova Z."/>
            <person name="Roache K.F."/>
            <person name="Sabol A.L."/>
            <person name="Besser J."/>
            <person name="Gerner-Smidt P."/>
        </authorList>
    </citation>
    <scope>NUCLEOTIDE SEQUENCE [LARGE SCALE GENOMIC DNA]</scope>
    <source>
        <strain evidence="2 4">PNUSAL005692</strain>
    </source>
</reference>
<dbReference type="RefSeq" id="WP_031642414.1">
    <property type="nucleotide sequence ID" value="NZ_CP168882.1"/>
</dbReference>
<accession>A0A462B1B1</accession>
<proteinExistence type="predicted"/>
<dbReference type="EMBL" id="AAAIXK010000012">
    <property type="protein sequence ID" value="EAC5551927.1"/>
    <property type="molecule type" value="Genomic_DNA"/>
</dbReference>
<evidence type="ECO:0000313" key="2">
    <source>
        <dbReference type="EMBL" id="ECY9784248.1"/>
    </source>
</evidence>
<protein>
    <submittedName>
        <fullName evidence="1">Uncharacterized protein</fullName>
    </submittedName>
</protein>
<sequence length="232" mass="26654">MANLSFAEGTIHFTKESILNHSEEIKLLLKAMHDHQNSAEYSTSTNFSEAQLDEVDSARLVEESLTISFYGNGRWSYINNIEFFFKGLSEYIEPTHFNFLKEAQNAITFSFTDFEEGCGVFYSADINLNLENKESSHKAILTVENIVDIPFTAENLMKYNVYEKAYDEHNLDTLLNNHVFINALSELIPKNAITLDLLKQYWDDYGMDVVDDEAISDSISDIHELYLENIEV</sequence>
<evidence type="ECO:0000313" key="4">
    <source>
        <dbReference type="Proteomes" id="UP000489121"/>
    </source>
</evidence>
<evidence type="ECO:0000313" key="1">
    <source>
        <dbReference type="EMBL" id="EAC5551927.1"/>
    </source>
</evidence>
<dbReference type="EMBL" id="AALGDA010000083">
    <property type="protein sequence ID" value="ECY9784248.1"/>
    <property type="molecule type" value="Genomic_DNA"/>
</dbReference>
<evidence type="ECO:0000313" key="3">
    <source>
        <dbReference type="Proteomes" id="UP000365297"/>
    </source>
</evidence>
<reference evidence="1 3" key="1">
    <citation type="submission" date="2018-06" db="EMBL/GenBank/DDBJ databases">
        <authorList>
            <consortium name="GenomeTrakr: Next Generation Sequencing Network for Food Pathogen Tracability"/>
        </authorList>
    </citation>
    <scope>NUCLEOTIDE SEQUENCE [LARGE SCALE GENOMIC DNA]</scope>
    <source>
        <strain evidence="1 3">FDA00007096</strain>
    </source>
</reference>
<dbReference type="Proteomes" id="UP000489121">
    <property type="component" value="Unassembled WGS sequence"/>
</dbReference>
<dbReference type="Proteomes" id="UP000365297">
    <property type="component" value="Unassembled WGS sequence"/>
</dbReference>
<name>A0A462B1B1_LISMN</name>